<feature type="non-terminal residue" evidence="1">
    <location>
        <position position="1"/>
    </location>
</feature>
<gene>
    <name evidence="1" type="ORF">FIBSPDRAFT_663054</name>
</gene>
<organism evidence="1 2">
    <name type="scientific">Athelia psychrophila</name>
    <dbReference type="NCBI Taxonomy" id="1759441"/>
    <lineage>
        <taxon>Eukaryota</taxon>
        <taxon>Fungi</taxon>
        <taxon>Dikarya</taxon>
        <taxon>Basidiomycota</taxon>
        <taxon>Agaricomycotina</taxon>
        <taxon>Agaricomycetes</taxon>
        <taxon>Agaricomycetidae</taxon>
        <taxon>Atheliales</taxon>
        <taxon>Atheliaceae</taxon>
        <taxon>Athelia</taxon>
    </lineage>
</organism>
<dbReference type="AlphaFoldDB" id="A0A167UGV8"/>
<sequence length="195" mass="22089">GEELLNADLTTLHHFALKVNSHMTRDTFDSLQDTFPEVEIKSLKATQAQHAHTLHRAAFLAVYKPVAIDCCVNSCCAFTGAFTKLKKCHYSDQPRYDSGGQPRKQFTYSPIIPRLQTLARNRHYADLMQYRTKHDADADPNKFDDVFDGSEYQRLKAGYVSTNGKCAHKNFEDPQDIALGISTDGFAPFHHHKQT</sequence>
<protein>
    <submittedName>
        <fullName evidence="1">Uncharacterized protein</fullName>
    </submittedName>
</protein>
<evidence type="ECO:0000313" key="2">
    <source>
        <dbReference type="Proteomes" id="UP000076532"/>
    </source>
</evidence>
<name>A0A167UGV8_9AGAM</name>
<dbReference type="EMBL" id="KV417980">
    <property type="protein sequence ID" value="KZP03936.1"/>
    <property type="molecule type" value="Genomic_DNA"/>
</dbReference>
<reference evidence="1 2" key="1">
    <citation type="journal article" date="2016" name="Mol. Biol. Evol.">
        <title>Comparative Genomics of Early-Diverging Mushroom-Forming Fungi Provides Insights into the Origins of Lignocellulose Decay Capabilities.</title>
        <authorList>
            <person name="Nagy L.G."/>
            <person name="Riley R."/>
            <person name="Tritt A."/>
            <person name="Adam C."/>
            <person name="Daum C."/>
            <person name="Floudas D."/>
            <person name="Sun H."/>
            <person name="Yadav J.S."/>
            <person name="Pangilinan J."/>
            <person name="Larsson K.H."/>
            <person name="Matsuura K."/>
            <person name="Barry K."/>
            <person name="Labutti K."/>
            <person name="Kuo R."/>
            <person name="Ohm R.A."/>
            <person name="Bhattacharya S.S."/>
            <person name="Shirouzu T."/>
            <person name="Yoshinaga Y."/>
            <person name="Martin F.M."/>
            <person name="Grigoriev I.V."/>
            <person name="Hibbett D.S."/>
        </authorList>
    </citation>
    <scope>NUCLEOTIDE SEQUENCE [LARGE SCALE GENOMIC DNA]</scope>
    <source>
        <strain evidence="1 2">CBS 109695</strain>
    </source>
</reference>
<dbReference type="Proteomes" id="UP000076532">
    <property type="component" value="Unassembled WGS sequence"/>
</dbReference>
<keyword evidence="2" id="KW-1185">Reference proteome</keyword>
<feature type="non-terminal residue" evidence="1">
    <location>
        <position position="195"/>
    </location>
</feature>
<dbReference type="OrthoDB" id="3257409at2759"/>
<accession>A0A167UGV8</accession>
<proteinExistence type="predicted"/>
<evidence type="ECO:0000313" key="1">
    <source>
        <dbReference type="EMBL" id="KZP03936.1"/>
    </source>
</evidence>
<dbReference type="STRING" id="436010.A0A167UGV8"/>